<dbReference type="STRING" id="990712.SAMN05216257_104238"/>
<evidence type="ECO:0000259" key="2">
    <source>
        <dbReference type="PROSITE" id="PS50883"/>
    </source>
</evidence>
<dbReference type="InterPro" id="IPR043128">
    <property type="entry name" value="Rev_trsase/Diguanyl_cyclase"/>
</dbReference>
<keyword evidence="1" id="KW-0472">Membrane</keyword>
<accession>A0A1G9EBW8</accession>
<keyword evidence="1" id="KW-0812">Transmembrane</keyword>
<dbReference type="InterPro" id="IPR001633">
    <property type="entry name" value="EAL_dom"/>
</dbReference>
<feature type="domain" description="EAL" evidence="2">
    <location>
        <begin position="249"/>
        <end position="504"/>
    </location>
</feature>
<dbReference type="AlphaFoldDB" id="A0A1G9EBW8"/>
<dbReference type="Pfam" id="PF00563">
    <property type="entry name" value="EAL"/>
    <property type="match status" value="1"/>
</dbReference>
<dbReference type="OrthoDB" id="9814202at2"/>
<evidence type="ECO:0000256" key="1">
    <source>
        <dbReference type="SAM" id="Phobius"/>
    </source>
</evidence>
<dbReference type="InterPro" id="IPR050706">
    <property type="entry name" value="Cyclic-di-GMP_PDE-like"/>
</dbReference>
<evidence type="ECO:0000313" key="5">
    <source>
        <dbReference type="Proteomes" id="UP000199328"/>
    </source>
</evidence>
<dbReference type="PANTHER" id="PTHR33121">
    <property type="entry name" value="CYCLIC DI-GMP PHOSPHODIESTERASE PDEF"/>
    <property type="match status" value="1"/>
</dbReference>
<dbReference type="SMART" id="SM00052">
    <property type="entry name" value="EAL"/>
    <property type="match status" value="1"/>
</dbReference>
<dbReference type="Pfam" id="PF00990">
    <property type="entry name" value="GGDEF"/>
    <property type="match status" value="1"/>
</dbReference>
<dbReference type="Proteomes" id="UP000199328">
    <property type="component" value="Unassembled WGS sequence"/>
</dbReference>
<evidence type="ECO:0000259" key="3">
    <source>
        <dbReference type="PROSITE" id="PS50887"/>
    </source>
</evidence>
<proteinExistence type="predicted"/>
<dbReference type="InterPro" id="IPR000160">
    <property type="entry name" value="GGDEF_dom"/>
</dbReference>
<reference evidence="5" key="1">
    <citation type="submission" date="2016-10" db="EMBL/GenBank/DDBJ databases">
        <authorList>
            <person name="Varghese N."/>
            <person name="Submissions S."/>
        </authorList>
    </citation>
    <scope>NUCLEOTIDE SEQUENCE [LARGE SCALE GENOMIC DNA]</scope>
    <source>
        <strain evidence="5">CGMCC 1.10789</strain>
    </source>
</reference>
<keyword evidence="1" id="KW-1133">Transmembrane helix</keyword>
<dbReference type="InterPro" id="IPR035919">
    <property type="entry name" value="EAL_sf"/>
</dbReference>
<dbReference type="PANTHER" id="PTHR33121:SF70">
    <property type="entry name" value="SIGNALING PROTEIN YKOW"/>
    <property type="match status" value="1"/>
</dbReference>
<dbReference type="Gene3D" id="3.20.20.450">
    <property type="entry name" value="EAL domain"/>
    <property type="match status" value="1"/>
</dbReference>
<feature type="domain" description="GGDEF" evidence="3">
    <location>
        <begin position="102"/>
        <end position="238"/>
    </location>
</feature>
<gene>
    <name evidence="4" type="ORF">SAMN05216257_104238</name>
</gene>
<dbReference type="GO" id="GO:0071111">
    <property type="term" value="F:cyclic-guanylate-specific phosphodiesterase activity"/>
    <property type="evidence" value="ECO:0007669"/>
    <property type="project" value="InterPro"/>
</dbReference>
<feature type="transmembrane region" description="Helical" evidence="1">
    <location>
        <begin position="43"/>
        <end position="62"/>
    </location>
</feature>
<keyword evidence="5" id="KW-1185">Reference proteome</keyword>
<dbReference type="SMART" id="SM00267">
    <property type="entry name" value="GGDEF"/>
    <property type="match status" value="1"/>
</dbReference>
<dbReference type="SUPFAM" id="SSF141868">
    <property type="entry name" value="EAL domain-like"/>
    <property type="match status" value="1"/>
</dbReference>
<sequence length="518" mass="55242">MLHRLIQITTAGLAALRTLLMGPQLLAFVPALTLAGYWYGGEAMLLVSAMFLPAATGLLHLFGGNRRNQFDGGRDADTGLALPLAVEAALDMAYAEAEETGRRSACLALSIDDWETLRPRLGEPAWAAAMREWGWRLQGALRAGDVVARDGEGGFSVALAPVQNLDLEALIELAARLQKALATPLAIGGQRLHATASVGFCLPWHAPEACGAACRSAAHEALRAARLNGPGSIRAHVPGASAARRAKATGGIEAEIATALEEGQIVAWFQPQVSTETGAVSGMEALARWVHRERGVIAPAAFLPVIESAGLQRKLTDRMIGEAARAIQGWDEAGFDVPRVAVNFSHEDLADPLLPQRILWARDSAGIAPGRLVVEVLESAISEMGADVIIRNVTQLAELGCNIDLDDFGTGHAAIANIRRFRVGRIKIDRSLVTRVDSDEEQRRMVSAILELAARLGVDTLAEGVESLGEHAILAQLGCGHVQGYGIARPMPFADSLRWLAERRRKAIPAAVHRRAAG</sequence>
<dbReference type="SUPFAM" id="SSF55073">
    <property type="entry name" value="Nucleotide cyclase"/>
    <property type="match status" value="1"/>
</dbReference>
<dbReference type="RefSeq" id="WP_092500453.1">
    <property type="nucleotide sequence ID" value="NZ_FNFV01000004.1"/>
</dbReference>
<evidence type="ECO:0000313" key="4">
    <source>
        <dbReference type="EMBL" id="SDK73624.1"/>
    </source>
</evidence>
<dbReference type="PROSITE" id="PS50883">
    <property type="entry name" value="EAL"/>
    <property type="match status" value="1"/>
</dbReference>
<dbReference type="CDD" id="cd01948">
    <property type="entry name" value="EAL"/>
    <property type="match status" value="1"/>
</dbReference>
<protein>
    <submittedName>
        <fullName evidence="4">EAL domain, c-di-GMP-specific phosphodiesterase class I (Or its enzymatically inactive variant)</fullName>
    </submittedName>
</protein>
<organism evidence="4 5">
    <name type="scientific">Meinhardsimonia xiamenensis</name>
    <dbReference type="NCBI Taxonomy" id="990712"/>
    <lineage>
        <taxon>Bacteria</taxon>
        <taxon>Pseudomonadati</taxon>
        <taxon>Pseudomonadota</taxon>
        <taxon>Alphaproteobacteria</taxon>
        <taxon>Rhodobacterales</taxon>
        <taxon>Paracoccaceae</taxon>
        <taxon>Meinhardsimonia</taxon>
    </lineage>
</organism>
<dbReference type="InterPro" id="IPR029787">
    <property type="entry name" value="Nucleotide_cyclase"/>
</dbReference>
<dbReference type="Gene3D" id="3.30.70.270">
    <property type="match status" value="1"/>
</dbReference>
<dbReference type="PROSITE" id="PS50887">
    <property type="entry name" value="GGDEF"/>
    <property type="match status" value="1"/>
</dbReference>
<dbReference type="EMBL" id="FNFV01000004">
    <property type="protein sequence ID" value="SDK73624.1"/>
    <property type="molecule type" value="Genomic_DNA"/>
</dbReference>
<name>A0A1G9EBW8_9RHOB</name>